<dbReference type="InterPro" id="IPR011059">
    <property type="entry name" value="Metal-dep_hydrolase_composite"/>
</dbReference>
<dbReference type="SUPFAM" id="SSF51338">
    <property type="entry name" value="Composite domain of metallo-dependent hydrolases"/>
    <property type="match status" value="2"/>
</dbReference>
<evidence type="ECO:0000313" key="2">
    <source>
        <dbReference type="EMBL" id="MCY1075022.1"/>
    </source>
</evidence>
<feature type="domain" description="Amidohydrolase-related" evidence="1">
    <location>
        <begin position="59"/>
        <end position="402"/>
    </location>
</feature>
<protein>
    <submittedName>
        <fullName evidence="2">Amidohydrolase family protein</fullName>
    </submittedName>
</protein>
<dbReference type="PANTHER" id="PTHR43135:SF3">
    <property type="entry name" value="ALPHA-D-RIBOSE 1-METHYLPHOSPHONATE 5-TRIPHOSPHATE DIPHOSPHATASE"/>
    <property type="match status" value="1"/>
</dbReference>
<gene>
    <name evidence="2" type="ORF">OV287_11010</name>
</gene>
<dbReference type="InterPro" id="IPR006680">
    <property type="entry name" value="Amidohydro-rel"/>
</dbReference>
<evidence type="ECO:0000259" key="1">
    <source>
        <dbReference type="Pfam" id="PF01979"/>
    </source>
</evidence>
<dbReference type="PANTHER" id="PTHR43135">
    <property type="entry name" value="ALPHA-D-RIBOSE 1-METHYLPHOSPHONATE 5-TRIPHOSPHATE DIPHOSPHATASE"/>
    <property type="match status" value="1"/>
</dbReference>
<dbReference type="EMBL" id="JAPNKA010000001">
    <property type="protein sequence ID" value="MCY1075022.1"/>
    <property type="molecule type" value="Genomic_DNA"/>
</dbReference>
<dbReference type="InterPro" id="IPR051781">
    <property type="entry name" value="Metallo-dep_Hydrolase"/>
</dbReference>
<evidence type="ECO:0000313" key="3">
    <source>
        <dbReference type="Proteomes" id="UP001207654"/>
    </source>
</evidence>
<accession>A0ABT4A215</accession>
<name>A0ABT4A215_9BACT</name>
<reference evidence="2 3" key="1">
    <citation type="submission" date="2022-11" db="EMBL/GenBank/DDBJ databases">
        <title>Minimal conservation of predation-associated metabolite biosynthetic gene clusters underscores biosynthetic potential of Myxococcota including descriptions for ten novel species: Archangium lansinium sp. nov., Myxococcus landrumus sp. nov., Nannocystis bai.</title>
        <authorList>
            <person name="Ahearne A."/>
            <person name="Stevens C."/>
            <person name="Phillips K."/>
        </authorList>
    </citation>
    <scope>NUCLEOTIDE SEQUENCE [LARGE SCALE GENOMIC DNA]</scope>
    <source>
        <strain evidence="2 3">MIWBW</strain>
    </source>
</reference>
<proteinExistence type="predicted"/>
<organism evidence="2 3">
    <name type="scientific">Archangium lansingense</name>
    <dbReference type="NCBI Taxonomy" id="2995310"/>
    <lineage>
        <taxon>Bacteria</taxon>
        <taxon>Pseudomonadati</taxon>
        <taxon>Myxococcota</taxon>
        <taxon>Myxococcia</taxon>
        <taxon>Myxococcales</taxon>
        <taxon>Cystobacterineae</taxon>
        <taxon>Archangiaceae</taxon>
        <taxon>Archangium</taxon>
    </lineage>
</organism>
<dbReference type="Gene3D" id="3.20.20.140">
    <property type="entry name" value="Metal-dependent hydrolases"/>
    <property type="match status" value="2"/>
</dbReference>
<keyword evidence="3" id="KW-1185">Reference proteome</keyword>
<dbReference type="Proteomes" id="UP001207654">
    <property type="component" value="Unassembled WGS sequence"/>
</dbReference>
<feature type="domain" description="Amidohydrolase-related" evidence="1">
    <location>
        <begin position="742"/>
        <end position="835"/>
    </location>
</feature>
<dbReference type="Pfam" id="PF01979">
    <property type="entry name" value="Amidohydro_1"/>
    <property type="match status" value="2"/>
</dbReference>
<dbReference type="InterPro" id="IPR032466">
    <property type="entry name" value="Metal_Hydrolase"/>
</dbReference>
<dbReference type="CDD" id="cd01309">
    <property type="entry name" value="Met_dep_hydrolase_C"/>
    <property type="match status" value="1"/>
</dbReference>
<sequence>MWNQTRAVVVRHATVMPASGPFIEDGAVAFAEGKLVAVGRNAEVTTPPGAEEVDGTGLYVTPGIIDAHSHLGVYASPDTTSTSDGNEATAPVTAEVSAEHSFWPQDPGLRRAAAGGITSLLVLPGSANLIGGRGFPVKLHFGRAAAEMRFPGAKDGLKMACGENPRRVYGTAYRRAPSTRMGNVAGYRQAFARAREYQERWEAWEKKRAKKPEEAGPAPLRDLQLETLVEVMRGNILVQNHCYRADEMAVMLQVAEEFGYSIRAFHHALEAYKLRDRLAEKNVAVATWADWWGFKMEAWDGIPENAGLVSQAGGRAVIHSDSALGIQRLNQEAGKALWRARESGIPLSEEEALRWVTLHAAWVMGVEDRTGSLEPGKMADVVLWKNHPLSVYARAQRVWADGVVTYDADGGAVEASDFELGERAAGSAKLAVKPGAPPLLKDTGLGERCEPSREASCARPLDVEAGTCTAFQDVAVLSLGTWQAHAFVLVENGKVTRVQPGAPGAVPAGCRVVEGKGRVLTPGLVDPLTSLGVVEVGMEESTVDDVLRGESVKEPIRAALRVADSLNPAAETFPVARLGGVTAAGVVPAGGLVSGQSAWVGTDGTVRRAPLALHVNLGVSGRDAVSGSRALVLERLRELLSDAREYNKRKGDFEQNRMRTLAASRLDLEALQPALTGALPVVVTANRVSDIRAALALGREFGLKLLIAGGREAWMVAPELAAAKVPVIVQPTQNLPSSFDGLNSRMDSAALLSGAGVKVLISTMGEPHMVRTLAQEAGNAVAWGLPYEDALRAITSNVTEAFGLEGGQVAPGQVADLVLWNGEPLEVSSRPVGMWLSGKQVPLTSRQQALYEKYRTLAK</sequence>
<dbReference type="SUPFAM" id="SSF51556">
    <property type="entry name" value="Metallo-dependent hydrolases"/>
    <property type="match status" value="2"/>
</dbReference>
<comment type="caution">
    <text evidence="2">The sequence shown here is derived from an EMBL/GenBank/DDBJ whole genome shotgun (WGS) entry which is preliminary data.</text>
</comment>
<dbReference type="RefSeq" id="WP_267533973.1">
    <property type="nucleotide sequence ID" value="NZ_JAPNKA010000001.1"/>
</dbReference>